<dbReference type="EMBL" id="NTHN01000024">
    <property type="protein sequence ID" value="PBD20727.1"/>
    <property type="molecule type" value="Genomic_DNA"/>
</dbReference>
<feature type="transmembrane region" description="Helical" evidence="7">
    <location>
        <begin position="102"/>
        <end position="127"/>
    </location>
</feature>
<evidence type="ECO:0000256" key="6">
    <source>
        <dbReference type="ARBA" id="ARBA00023136"/>
    </source>
</evidence>
<accession>A0A2A3K0W1</accession>
<comment type="similarity">
    <text evidence="7">Belongs to the TRAP transporter small permease family.</text>
</comment>
<gene>
    <name evidence="9" type="ORF">CLG85_02345</name>
</gene>
<comment type="subunit">
    <text evidence="7">The complex comprises the extracytoplasmic solute receptor protein and the two transmembrane proteins.</text>
</comment>
<reference evidence="9" key="1">
    <citation type="submission" date="2017-09" db="EMBL/GenBank/DDBJ databases">
        <title>Yangia sp. SAOS 153D whole genome sequencing.</title>
        <authorList>
            <person name="Verma A."/>
            <person name="Krishnamurthi S."/>
        </authorList>
    </citation>
    <scope>NUCLEOTIDE SEQUENCE [LARGE SCALE GENOMIC DNA]</scope>
    <source>
        <strain evidence="9">SAOS 153D</strain>
    </source>
</reference>
<feature type="transmembrane region" description="Helical" evidence="7">
    <location>
        <begin position="65"/>
        <end position="90"/>
    </location>
</feature>
<keyword evidence="4 7" id="KW-0812">Transmembrane</keyword>
<evidence type="ECO:0000256" key="4">
    <source>
        <dbReference type="ARBA" id="ARBA00022692"/>
    </source>
</evidence>
<keyword evidence="6 7" id="KW-0472">Membrane</keyword>
<dbReference type="GO" id="GO:0022857">
    <property type="term" value="F:transmembrane transporter activity"/>
    <property type="evidence" value="ECO:0007669"/>
    <property type="project" value="UniProtKB-UniRule"/>
</dbReference>
<evidence type="ECO:0000256" key="5">
    <source>
        <dbReference type="ARBA" id="ARBA00022989"/>
    </source>
</evidence>
<feature type="transmembrane region" description="Helical" evidence="7">
    <location>
        <begin position="134"/>
        <end position="154"/>
    </location>
</feature>
<keyword evidence="3" id="KW-1003">Cell membrane</keyword>
<organism evidence="9">
    <name type="scientific">Alloyangia mangrovi</name>
    <dbReference type="NCBI Taxonomy" id="1779329"/>
    <lineage>
        <taxon>Bacteria</taxon>
        <taxon>Pseudomonadati</taxon>
        <taxon>Pseudomonadota</taxon>
        <taxon>Alphaproteobacteria</taxon>
        <taxon>Rhodobacterales</taxon>
        <taxon>Roseobacteraceae</taxon>
        <taxon>Alloyangia</taxon>
    </lineage>
</organism>
<evidence type="ECO:0000313" key="9">
    <source>
        <dbReference type="EMBL" id="PBD20727.1"/>
    </source>
</evidence>
<proteinExistence type="inferred from homology"/>
<evidence type="ECO:0000256" key="7">
    <source>
        <dbReference type="RuleBase" id="RU369079"/>
    </source>
</evidence>
<comment type="subcellular location">
    <subcellularLocation>
        <location evidence="7">Cell inner membrane</location>
        <topology evidence="7">Multi-pass membrane protein</topology>
    </subcellularLocation>
    <subcellularLocation>
        <location evidence="1">Cell membrane</location>
        <topology evidence="1">Multi-pass membrane protein</topology>
    </subcellularLocation>
</comment>
<evidence type="ECO:0000259" key="8">
    <source>
        <dbReference type="Pfam" id="PF04290"/>
    </source>
</evidence>
<keyword evidence="7" id="KW-0997">Cell inner membrane</keyword>
<feature type="domain" description="Tripartite ATP-independent periplasmic transporters DctQ component" evidence="8">
    <location>
        <begin position="78"/>
        <end position="167"/>
    </location>
</feature>
<dbReference type="OrthoDB" id="9777124at2"/>
<name>A0A2A3K0W1_9RHOB</name>
<evidence type="ECO:0000256" key="1">
    <source>
        <dbReference type="ARBA" id="ARBA00004651"/>
    </source>
</evidence>
<evidence type="ECO:0000256" key="2">
    <source>
        <dbReference type="ARBA" id="ARBA00022448"/>
    </source>
</evidence>
<dbReference type="Pfam" id="PF04290">
    <property type="entry name" value="DctQ"/>
    <property type="match status" value="1"/>
</dbReference>
<keyword evidence="5 7" id="KW-1133">Transmembrane helix</keyword>
<dbReference type="AlphaFoldDB" id="A0A2A3K0W1"/>
<sequence>MEGLCRACLRDLDRGDEQARPARPGDVRRPDGHHREIRAHRMSASRDDALHASAGRTLERVCHGLALIGGLFMVAAMLTLVVHVLGNAFGHPILGADEIVELLIGASIFCFLAPCHLQGANIVVDYFSKPLPEVVRNISDVVVTLVFALIAALLSTVWMVLFGQIEMTALTLVLTVLIFWRHRENIDRIRKGTESKIGQKG</sequence>
<keyword evidence="2 7" id="KW-0813">Transport</keyword>
<comment type="function">
    <text evidence="7">Part of the tripartite ATP-independent periplasmic (TRAP) transport system.</text>
</comment>
<feature type="transmembrane region" description="Helical" evidence="7">
    <location>
        <begin position="160"/>
        <end position="180"/>
    </location>
</feature>
<protein>
    <recommendedName>
        <fullName evidence="7">TRAP transporter small permease protein</fullName>
    </recommendedName>
</protein>
<comment type="caution">
    <text evidence="9">The sequence shown here is derived from an EMBL/GenBank/DDBJ whole genome shotgun (WGS) entry which is preliminary data.</text>
</comment>
<dbReference type="GO" id="GO:0005886">
    <property type="term" value="C:plasma membrane"/>
    <property type="evidence" value="ECO:0007669"/>
    <property type="project" value="UniProtKB-SubCell"/>
</dbReference>
<evidence type="ECO:0000256" key="3">
    <source>
        <dbReference type="ARBA" id="ARBA00022475"/>
    </source>
</evidence>
<dbReference type="InterPro" id="IPR055348">
    <property type="entry name" value="DctQ"/>
</dbReference>